<name>A0A803LM36_CHEQI</name>
<sequence length="289" mass="31359">MSSELSEEAHLSQPLLRLHNLLEITPRILLSLVVILATVVGKIKVKVVVARERAHVLLLLAGTSSSNSNLPSSNAGPRHPNSSSSKGRGGCSPIPGSIGTKDLRQPRSVLTPHRALPTCGNPSPAAGCLRSTLPRNAALQHQTTPFLPAFAATAQQLLPGCGLFPVPAASTQQPFPSFPPSSLPTSYPMVIRSKHGIVKPNLKYKDKALHTSSSISPIPKNPVNAIRDHNWKIAIWEDYDALIENGSWDLFPRPPNMNIIRSLYIFWHKTKSDGSFERHMARLVGDGKT</sequence>
<protein>
    <submittedName>
        <fullName evidence="2">Uncharacterized protein</fullName>
    </submittedName>
</protein>
<keyword evidence="3" id="KW-1185">Reference proteome</keyword>
<dbReference type="EnsemblPlants" id="AUR62015347-RA">
    <property type="protein sequence ID" value="AUR62015347-RA:cds"/>
    <property type="gene ID" value="AUR62015347"/>
</dbReference>
<feature type="compositionally biased region" description="Low complexity" evidence="1">
    <location>
        <begin position="65"/>
        <end position="74"/>
    </location>
</feature>
<feature type="region of interest" description="Disordered" evidence="1">
    <location>
        <begin position="65"/>
        <end position="105"/>
    </location>
</feature>
<evidence type="ECO:0000256" key="1">
    <source>
        <dbReference type="SAM" id="MobiDB-lite"/>
    </source>
</evidence>
<dbReference type="AlphaFoldDB" id="A0A803LM36"/>
<reference evidence="2" key="1">
    <citation type="journal article" date="2017" name="Nature">
        <title>The genome of Chenopodium quinoa.</title>
        <authorList>
            <person name="Jarvis D.E."/>
            <person name="Ho Y.S."/>
            <person name="Lightfoot D.J."/>
            <person name="Schmoeckel S.M."/>
            <person name="Li B."/>
            <person name="Borm T.J.A."/>
            <person name="Ohyanagi H."/>
            <person name="Mineta K."/>
            <person name="Michell C.T."/>
            <person name="Saber N."/>
            <person name="Kharbatia N.M."/>
            <person name="Rupper R.R."/>
            <person name="Sharp A.R."/>
            <person name="Dally N."/>
            <person name="Boughton B.A."/>
            <person name="Woo Y.H."/>
            <person name="Gao G."/>
            <person name="Schijlen E.G.W.M."/>
            <person name="Guo X."/>
            <person name="Momin A.A."/>
            <person name="Negrao S."/>
            <person name="Al-Babili S."/>
            <person name="Gehring C."/>
            <person name="Roessner U."/>
            <person name="Jung C."/>
            <person name="Murphy K."/>
            <person name="Arold S.T."/>
            <person name="Gojobori T."/>
            <person name="van der Linden C.G."/>
            <person name="van Loo E.N."/>
            <person name="Jellen E.N."/>
            <person name="Maughan P.J."/>
            <person name="Tester M."/>
        </authorList>
    </citation>
    <scope>NUCLEOTIDE SEQUENCE [LARGE SCALE GENOMIC DNA]</scope>
    <source>
        <strain evidence="2">cv. PI 614886</strain>
    </source>
</reference>
<accession>A0A803LM36</accession>
<reference evidence="2" key="2">
    <citation type="submission" date="2021-03" db="UniProtKB">
        <authorList>
            <consortium name="EnsemblPlants"/>
        </authorList>
    </citation>
    <scope>IDENTIFICATION</scope>
</reference>
<dbReference type="Proteomes" id="UP000596660">
    <property type="component" value="Unplaced"/>
</dbReference>
<organism evidence="2 3">
    <name type="scientific">Chenopodium quinoa</name>
    <name type="common">Quinoa</name>
    <dbReference type="NCBI Taxonomy" id="63459"/>
    <lineage>
        <taxon>Eukaryota</taxon>
        <taxon>Viridiplantae</taxon>
        <taxon>Streptophyta</taxon>
        <taxon>Embryophyta</taxon>
        <taxon>Tracheophyta</taxon>
        <taxon>Spermatophyta</taxon>
        <taxon>Magnoliopsida</taxon>
        <taxon>eudicotyledons</taxon>
        <taxon>Gunneridae</taxon>
        <taxon>Pentapetalae</taxon>
        <taxon>Caryophyllales</taxon>
        <taxon>Chenopodiaceae</taxon>
        <taxon>Chenopodioideae</taxon>
        <taxon>Atripliceae</taxon>
        <taxon>Chenopodium</taxon>
    </lineage>
</organism>
<dbReference type="Gramene" id="AUR62015347-RA">
    <property type="protein sequence ID" value="AUR62015347-RA:cds"/>
    <property type="gene ID" value="AUR62015347"/>
</dbReference>
<evidence type="ECO:0000313" key="2">
    <source>
        <dbReference type="EnsemblPlants" id="AUR62015347-RA:cds"/>
    </source>
</evidence>
<evidence type="ECO:0000313" key="3">
    <source>
        <dbReference type="Proteomes" id="UP000596660"/>
    </source>
</evidence>
<proteinExistence type="predicted"/>